<gene>
    <name evidence="4" type="ORF">E4O86_07655</name>
</gene>
<evidence type="ECO:0000256" key="2">
    <source>
        <dbReference type="ARBA" id="ARBA00022723"/>
    </source>
</evidence>
<dbReference type="RefSeq" id="WP_161139932.1">
    <property type="nucleotide sequence ID" value="NZ_SPKJ01000017.1"/>
</dbReference>
<comment type="caution">
    <text evidence="4">The sequence shown here is derived from an EMBL/GenBank/DDBJ whole genome shotgun (WGS) entry which is preliminary data.</text>
</comment>
<dbReference type="FunFam" id="3.90.850.10:FF:000002">
    <property type="entry name" value="2-hydroxyhepta-2,4-diene-1,7-dioate isomerase"/>
    <property type="match status" value="1"/>
</dbReference>
<organism evidence="4 5">
    <name type="scientific">Propylenella binzhouense</name>
    <dbReference type="NCBI Taxonomy" id="2555902"/>
    <lineage>
        <taxon>Bacteria</taxon>
        <taxon>Pseudomonadati</taxon>
        <taxon>Pseudomonadota</taxon>
        <taxon>Alphaproteobacteria</taxon>
        <taxon>Hyphomicrobiales</taxon>
        <taxon>Propylenellaceae</taxon>
        <taxon>Propylenella</taxon>
    </lineage>
</organism>
<accession>A0A964WT53</accession>
<keyword evidence="4" id="KW-0378">Hydrolase</keyword>
<proteinExistence type="inferred from homology"/>
<dbReference type="InterPro" id="IPR011234">
    <property type="entry name" value="Fumarylacetoacetase-like_C"/>
</dbReference>
<sequence length="286" mass="29905">MRFVTFEEGGAARVGVVRGEAVVPVSDLVPDVPASMKALIATGVPAGLEDALGRAPADAGRPLAGLTLRMPIADPGKIVCIGLNYHDHAEETGQAVPTYPPVFMRCTTSLVGPGEPMIVPKCSEQLDYEAELTVVIGRACRHVSPADALEYVFGYTLMNEGSVRDYQRKSTQWTGAKNFDRTGPVGPWITTADAVPPGAAGLRIRTLLNGAVMQEADTSGMIFDVAAIVSTLSEIMTLEPGDLIATGTPAGVGMGRRPPVWLKPGDEVTVEVEGVGALTNPVAAEA</sequence>
<dbReference type="GO" id="GO:0046872">
    <property type="term" value="F:metal ion binding"/>
    <property type="evidence" value="ECO:0007669"/>
    <property type="project" value="UniProtKB-KW"/>
</dbReference>
<dbReference type="OrthoDB" id="5197601at2"/>
<dbReference type="AlphaFoldDB" id="A0A964WT53"/>
<dbReference type="Pfam" id="PF01557">
    <property type="entry name" value="FAA_hydrolase"/>
    <property type="match status" value="1"/>
</dbReference>
<dbReference type="GO" id="GO:0019752">
    <property type="term" value="P:carboxylic acid metabolic process"/>
    <property type="evidence" value="ECO:0007669"/>
    <property type="project" value="UniProtKB-ARBA"/>
</dbReference>
<name>A0A964WT53_9HYPH</name>
<dbReference type="EMBL" id="SPKJ01000017">
    <property type="protein sequence ID" value="MYZ47586.1"/>
    <property type="molecule type" value="Genomic_DNA"/>
</dbReference>
<dbReference type="InterPro" id="IPR036663">
    <property type="entry name" value="Fumarylacetoacetase_C_sf"/>
</dbReference>
<keyword evidence="5" id="KW-1185">Reference proteome</keyword>
<protein>
    <submittedName>
        <fullName evidence="4">FAA hydrolase family protein</fullName>
    </submittedName>
</protein>
<feature type="domain" description="Fumarylacetoacetase-like C-terminal" evidence="3">
    <location>
        <begin position="77"/>
        <end position="282"/>
    </location>
</feature>
<dbReference type="Proteomes" id="UP000773614">
    <property type="component" value="Unassembled WGS sequence"/>
</dbReference>
<dbReference type="PANTHER" id="PTHR42796:SF4">
    <property type="entry name" value="FUMARYLACETOACETATE HYDROLASE DOMAIN-CONTAINING PROTEIN 2A"/>
    <property type="match status" value="1"/>
</dbReference>
<evidence type="ECO:0000313" key="4">
    <source>
        <dbReference type="EMBL" id="MYZ47586.1"/>
    </source>
</evidence>
<evidence type="ECO:0000256" key="1">
    <source>
        <dbReference type="ARBA" id="ARBA00010211"/>
    </source>
</evidence>
<evidence type="ECO:0000313" key="5">
    <source>
        <dbReference type="Proteomes" id="UP000773614"/>
    </source>
</evidence>
<dbReference type="GO" id="GO:0016853">
    <property type="term" value="F:isomerase activity"/>
    <property type="evidence" value="ECO:0007669"/>
    <property type="project" value="UniProtKB-ARBA"/>
</dbReference>
<reference evidence="4" key="1">
    <citation type="submission" date="2019-03" db="EMBL/GenBank/DDBJ databases">
        <title>Afifella sp. nov., isolated from activated sludge.</title>
        <authorList>
            <person name="Li Q."/>
            <person name="Liu Y."/>
        </authorList>
    </citation>
    <scope>NUCLEOTIDE SEQUENCE</scope>
    <source>
        <strain evidence="4">L72</strain>
    </source>
</reference>
<dbReference type="PANTHER" id="PTHR42796">
    <property type="entry name" value="FUMARYLACETOACETATE HYDROLASE DOMAIN-CONTAINING PROTEIN 2A-RELATED"/>
    <property type="match status" value="1"/>
</dbReference>
<dbReference type="Gene3D" id="3.90.850.10">
    <property type="entry name" value="Fumarylacetoacetase-like, C-terminal domain"/>
    <property type="match status" value="1"/>
</dbReference>
<evidence type="ECO:0000259" key="3">
    <source>
        <dbReference type="Pfam" id="PF01557"/>
    </source>
</evidence>
<dbReference type="SUPFAM" id="SSF56529">
    <property type="entry name" value="FAH"/>
    <property type="match status" value="1"/>
</dbReference>
<keyword evidence="2" id="KW-0479">Metal-binding</keyword>
<dbReference type="GO" id="GO:0016787">
    <property type="term" value="F:hydrolase activity"/>
    <property type="evidence" value="ECO:0007669"/>
    <property type="project" value="UniProtKB-KW"/>
</dbReference>
<comment type="similarity">
    <text evidence="1">Belongs to the FAH family.</text>
</comment>
<dbReference type="InterPro" id="IPR051121">
    <property type="entry name" value="FAH"/>
</dbReference>